<reference evidence="1 3" key="1">
    <citation type="submission" date="2015-02" db="EMBL/GenBank/DDBJ databases">
        <authorList>
            <person name="Chooi Y.-H."/>
        </authorList>
    </citation>
    <scope>NUCLEOTIDE SEQUENCE [LARGE SCALE GENOMIC DNA]</scope>
    <source>
        <strain evidence="1">E3</strain>
    </source>
</reference>
<gene>
    <name evidence="1" type="ORF">PBRA_008611</name>
    <name evidence="2" type="ORF">PLBR_LOCUS9222</name>
</gene>
<dbReference type="PANTHER" id="PTHR47271:SF2">
    <property type="entry name" value="ARGININE DEIMINASE"/>
    <property type="match status" value="1"/>
</dbReference>
<dbReference type="Proteomes" id="UP000039324">
    <property type="component" value="Unassembled WGS sequence"/>
</dbReference>
<sequence length="130" mass="14656">MVEVMEILQARVLGRIAAPATLEGGDFFMAGDTCFIGTGLRTNPLAVQQLLDHDWVGTRYVVEVRDMFERSQDRMHLDCVFNIVAHDLVMLMETLANPRAVTRRLVTRFCRSCHSPSVIEDVTNACQCLQ</sequence>
<evidence type="ECO:0000313" key="2">
    <source>
        <dbReference type="EMBL" id="SPR02007.1"/>
    </source>
</evidence>
<geneLocation type="mitochondrion" evidence="2"/>
<proteinExistence type="predicted"/>
<dbReference type="OrthoDB" id="5590314at2759"/>
<evidence type="ECO:0000313" key="4">
    <source>
        <dbReference type="Proteomes" id="UP000290189"/>
    </source>
</evidence>
<dbReference type="GO" id="GO:0019546">
    <property type="term" value="P:L-arginine deiminase pathway"/>
    <property type="evidence" value="ECO:0007669"/>
    <property type="project" value="TreeGrafter"/>
</dbReference>
<evidence type="ECO:0000313" key="3">
    <source>
        <dbReference type="Proteomes" id="UP000039324"/>
    </source>
</evidence>
<dbReference type="EMBL" id="OVEO01000020">
    <property type="protein sequence ID" value="SPR02007.1"/>
    <property type="molecule type" value="Genomic_DNA"/>
</dbReference>
<dbReference type="Gene3D" id="3.75.10.10">
    <property type="entry name" value="L-arginine/glycine Amidinotransferase, Chain A"/>
    <property type="match status" value="1"/>
</dbReference>
<keyword evidence="3" id="KW-1185">Reference proteome</keyword>
<dbReference type="Proteomes" id="UP000290189">
    <property type="component" value="Unassembled WGS sequence"/>
</dbReference>
<evidence type="ECO:0000313" key="1">
    <source>
        <dbReference type="EMBL" id="CEP01669.1"/>
    </source>
</evidence>
<evidence type="ECO:0008006" key="5">
    <source>
        <dbReference type="Google" id="ProtNLM"/>
    </source>
</evidence>
<name>A0A0G4J2V6_PLABS</name>
<protein>
    <recommendedName>
        <fullName evidence="5">Arginine deiminase</fullName>
    </recommendedName>
</protein>
<dbReference type="EMBL" id="CDSF01000115">
    <property type="protein sequence ID" value="CEP01669.1"/>
    <property type="molecule type" value="Genomic_DNA"/>
</dbReference>
<dbReference type="STRING" id="37360.A0A0G4J2V6"/>
<reference evidence="2 4" key="2">
    <citation type="submission" date="2018-03" db="EMBL/GenBank/DDBJ databases">
        <authorList>
            <person name="Fogelqvist J."/>
        </authorList>
    </citation>
    <scope>NUCLEOTIDE SEQUENCE [LARGE SCALE GENOMIC DNA]</scope>
</reference>
<accession>A0A0G4J2V6</accession>
<keyword evidence="2" id="KW-0496">Mitochondrion</keyword>
<organism evidence="1 3">
    <name type="scientific">Plasmodiophora brassicae</name>
    <name type="common">Clubroot disease agent</name>
    <dbReference type="NCBI Taxonomy" id="37360"/>
    <lineage>
        <taxon>Eukaryota</taxon>
        <taxon>Sar</taxon>
        <taxon>Rhizaria</taxon>
        <taxon>Endomyxa</taxon>
        <taxon>Phytomyxea</taxon>
        <taxon>Plasmodiophorida</taxon>
        <taxon>Plasmodiophoridae</taxon>
        <taxon>Plasmodiophora</taxon>
    </lineage>
</organism>
<dbReference type="Pfam" id="PF02274">
    <property type="entry name" value="ADI"/>
    <property type="match status" value="1"/>
</dbReference>
<dbReference type="GO" id="GO:0016990">
    <property type="term" value="F:arginine deiminase activity"/>
    <property type="evidence" value="ECO:0007669"/>
    <property type="project" value="TreeGrafter"/>
</dbReference>
<dbReference type="PANTHER" id="PTHR47271">
    <property type="entry name" value="ARGININE DEIMINASE"/>
    <property type="match status" value="1"/>
</dbReference>
<dbReference type="SUPFAM" id="SSF55909">
    <property type="entry name" value="Pentein"/>
    <property type="match status" value="1"/>
</dbReference>
<dbReference type="AlphaFoldDB" id="A0A0G4J2V6"/>